<proteinExistence type="inferred from homology"/>
<feature type="compositionally biased region" description="Low complexity" evidence="4">
    <location>
        <begin position="17"/>
        <end position="28"/>
    </location>
</feature>
<keyword evidence="3" id="KW-0687">Ribonucleoprotein</keyword>
<evidence type="ECO:0000256" key="1">
    <source>
        <dbReference type="ARBA" id="ARBA00006194"/>
    </source>
</evidence>
<dbReference type="GO" id="GO:0003735">
    <property type="term" value="F:structural constituent of ribosome"/>
    <property type="evidence" value="ECO:0007669"/>
    <property type="project" value="InterPro"/>
</dbReference>
<reference evidence="5" key="1">
    <citation type="submission" date="2020-07" db="EMBL/GenBank/DDBJ databases">
        <authorList>
            <person name="Lin J."/>
        </authorList>
    </citation>
    <scope>NUCLEOTIDE SEQUENCE</scope>
</reference>
<feature type="region of interest" description="Disordered" evidence="4">
    <location>
        <begin position="1"/>
        <end position="28"/>
    </location>
</feature>
<dbReference type="Gene3D" id="3.30.420.80">
    <property type="entry name" value="Ribosomal protein S11"/>
    <property type="match status" value="1"/>
</dbReference>
<protein>
    <submittedName>
        <fullName evidence="5">Uncharacterized protein</fullName>
    </submittedName>
</protein>
<evidence type="ECO:0000256" key="3">
    <source>
        <dbReference type="ARBA" id="ARBA00023274"/>
    </source>
</evidence>
<evidence type="ECO:0000256" key="2">
    <source>
        <dbReference type="ARBA" id="ARBA00022980"/>
    </source>
</evidence>
<sequence length="231" mass="25290">MIRRSVAGTELDGLWKPTSNPQPTTSPSGFSSAITLWCRFRWNLDCGNCDCGGDDGASSTRSRKRSSVNGEPRMKVPTRISLDEVTSATAEFHDSNILGHSGSTTMFQGCWLPSQRSPSNALATSSTSWRLPEEPIISFSGNFPNKQFQRNLSISYFTMFNSMYSSIRTRRGTPYAAQAAAVNAIHTAVDQGMQRAEVMIKGLGLGRDAALRAIRRSGILLSFVRDITPMP</sequence>
<feature type="region of interest" description="Disordered" evidence="4">
    <location>
        <begin position="54"/>
        <end position="73"/>
    </location>
</feature>
<evidence type="ECO:0000313" key="5">
    <source>
        <dbReference type="EMBL" id="CAD1818749.1"/>
    </source>
</evidence>
<dbReference type="Pfam" id="PF00411">
    <property type="entry name" value="Ribosomal_S11"/>
    <property type="match status" value="1"/>
</dbReference>
<dbReference type="PANTHER" id="PTHR11759">
    <property type="entry name" value="40S RIBOSOMAL PROTEIN S14/30S RIBOSOMAL PROTEIN S11"/>
    <property type="match status" value="1"/>
</dbReference>
<dbReference type="InterPro" id="IPR036967">
    <property type="entry name" value="Ribosomal_uS11_sf"/>
</dbReference>
<dbReference type="AlphaFoldDB" id="A0A6V7NJG4"/>
<keyword evidence="2" id="KW-0689">Ribosomal protein</keyword>
<dbReference type="SUPFAM" id="SSF53137">
    <property type="entry name" value="Translational machinery components"/>
    <property type="match status" value="1"/>
</dbReference>
<dbReference type="EMBL" id="LR862139">
    <property type="protein sequence ID" value="CAD1818749.1"/>
    <property type="molecule type" value="Genomic_DNA"/>
</dbReference>
<evidence type="ECO:0000256" key="4">
    <source>
        <dbReference type="SAM" id="MobiDB-lite"/>
    </source>
</evidence>
<organism evidence="5">
    <name type="scientific">Ananas comosus var. bracteatus</name>
    <name type="common">red pineapple</name>
    <dbReference type="NCBI Taxonomy" id="296719"/>
    <lineage>
        <taxon>Eukaryota</taxon>
        <taxon>Viridiplantae</taxon>
        <taxon>Streptophyta</taxon>
        <taxon>Embryophyta</taxon>
        <taxon>Tracheophyta</taxon>
        <taxon>Spermatophyta</taxon>
        <taxon>Magnoliopsida</taxon>
        <taxon>Liliopsida</taxon>
        <taxon>Poales</taxon>
        <taxon>Bromeliaceae</taxon>
        <taxon>Bromelioideae</taxon>
        <taxon>Ananas</taxon>
    </lineage>
</organism>
<dbReference type="InterPro" id="IPR001971">
    <property type="entry name" value="Ribosomal_uS11"/>
</dbReference>
<name>A0A6V7NJG4_ANACO</name>
<dbReference type="GO" id="GO:0005840">
    <property type="term" value="C:ribosome"/>
    <property type="evidence" value="ECO:0007669"/>
    <property type="project" value="UniProtKB-KW"/>
</dbReference>
<comment type="similarity">
    <text evidence="1">Belongs to the universal ribosomal protein uS11 family.</text>
</comment>
<gene>
    <name evidence="5" type="ORF">CB5_LOCUS1960</name>
</gene>
<dbReference type="GO" id="GO:0006412">
    <property type="term" value="P:translation"/>
    <property type="evidence" value="ECO:0007669"/>
    <property type="project" value="InterPro"/>
</dbReference>
<accession>A0A6V7NJG4</accession>
<dbReference type="GO" id="GO:1990904">
    <property type="term" value="C:ribonucleoprotein complex"/>
    <property type="evidence" value="ECO:0007669"/>
    <property type="project" value="UniProtKB-KW"/>
</dbReference>